<dbReference type="Proteomes" id="UP001043456">
    <property type="component" value="Unassembled WGS sequence"/>
</dbReference>
<dbReference type="AlphaFoldDB" id="A0A9P3EPC0"/>
<dbReference type="EMBL" id="BHVY01000001">
    <property type="protein sequence ID" value="GIJ82616.1"/>
    <property type="molecule type" value="Genomic_DNA"/>
</dbReference>
<dbReference type="GeneID" id="66999738"/>
<sequence length="136" mass="15130">MASRNCLSSTKYSKGSKQPNKRSGHEVDILAELRLHLERMREEPLSEWEPEAKKLAVIAFKQVCQYVAGESQILISTNNNLASNICSQHFESDSKAAFLIRDEDTTELEVNGWIPLTSCKFSPKITGIVLGATSCN</sequence>
<evidence type="ECO:0000313" key="3">
    <source>
        <dbReference type="Proteomes" id="UP001043456"/>
    </source>
</evidence>
<protein>
    <submittedName>
        <fullName evidence="2">Uncharacterized protein</fullName>
    </submittedName>
</protein>
<feature type="region of interest" description="Disordered" evidence="1">
    <location>
        <begin position="1"/>
        <end position="24"/>
    </location>
</feature>
<organism evidence="2 3">
    <name type="scientific">Aspergillus pseudoviridinutans</name>
    <dbReference type="NCBI Taxonomy" id="1517512"/>
    <lineage>
        <taxon>Eukaryota</taxon>
        <taxon>Fungi</taxon>
        <taxon>Dikarya</taxon>
        <taxon>Ascomycota</taxon>
        <taxon>Pezizomycotina</taxon>
        <taxon>Eurotiomycetes</taxon>
        <taxon>Eurotiomycetidae</taxon>
        <taxon>Eurotiales</taxon>
        <taxon>Aspergillaceae</taxon>
        <taxon>Aspergillus</taxon>
        <taxon>Aspergillus subgen. Fumigati</taxon>
    </lineage>
</organism>
<comment type="caution">
    <text evidence="2">The sequence shown here is derived from an EMBL/GenBank/DDBJ whole genome shotgun (WGS) entry which is preliminary data.</text>
</comment>
<keyword evidence="3" id="KW-1185">Reference proteome</keyword>
<evidence type="ECO:0000313" key="2">
    <source>
        <dbReference type="EMBL" id="GIJ82616.1"/>
    </source>
</evidence>
<reference evidence="2 3" key="1">
    <citation type="submission" date="2018-10" db="EMBL/GenBank/DDBJ databases">
        <title>Pan-genome distribution and transcriptional activeness of fungal secondary metabolism genes in Aspergillus section Fumigati.</title>
        <authorList>
            <person name="Takahashi H."/>
            <person name="Umemura M."/>
            <person name="Ninomiya A."/>
            <person name="Kusuya Y."/>
            <person name="Urayama S."/>
            <person name="Shimizu M."/>
            <person name="Watanabe A."/>
            <person name="Kamei K."/>
            <person name="Yaguchi T."/>
            <person name="Hagiwara D."/>
        </authorList>
    </citation>
    <scope>NUCLEOTIDE SEQUENCE [LARGE SCALE GENOMIC DNA]</scope>
    <source>
        <strain evidence="2 3">IFM 55266</strain>
    </source>
</reference>
<gene>
    <name evidence="2" type="ORF">Asppvi_001125</name>
</gene>
<dbReference type="OrthoDB" id="4510589at2759"/>
<dbReference type="RefSeq" id="XP_043153363.1">
    <property type="nucleotide sequence ID" value="XM_043297428.1"/>
</dbReference>
<evidence type="ECO:0000256" key="1">
    <source>
        <dbReference type="SAM" id="MobiDB-lite"/>
    </source>
</evidence>
<accession>A0A9P3EPC0</accession>
<proteinExistence type="predicted"/>
<name>A0A9P3EPC0_9EURO</name>
<feature type="compositionally biased region" description="Polar residues" evidence="1">
    <location>
        <begin position="1"/>
        <end position="18"/>
    </location>
</feature>